<dbReference type="AlphaFoldDB" id="F2LSK0"/>
<proteinExistence type="predicted"/>
<dbReference type="Proteomes" id="UP000008316">
    <property type="component" value="Plasmid bgla_3p"/>
</dbReference>
<dbReference type="EMBL" id="CP002603">
    <property type="protein sequence ID" value="AEA65796.1"/>
    <property type="molecule type" value="Genomic_DNA"/>
</dbReference>
<keyword evidence="2" id="KW-1185">Reference proteome</keyword>
<protein>
    <submittedName>
        <fullName evidence="1">Uncharacterized protein</fullName>
    </submittedName>
</protein>
<reference evidence="1 2" key="1">
    <citation type="journal article" date="2011" name="J. Bacteriol.">
        <title>Complete genome sequence of Burkholderia gladioli BSR3.</title>
        <authorList>
            <person name="Seo Y.S."/>
            <person name="Lim J."/>
            <person name="Choi B.S."/>
            <person name="Kim H."/>
            <person name="Goo E."/>
            <person name="Lee B."/>
            <person name="Lim J.S."/>
            <person name="Choi I.Y."/>
            <person name="Moon J.S."/>
            <person name="Kim J."/>
            <person name="Hwang I."/>
        </authorList>
    </citation>
    <scope>NUCLEOTIDE SEQUENCE [LARGE SCALE GENOMIC DNA]</scope>
    <source>
        <strain evidence="1 2">BSR3</strain>
        <plasmid evidence="1">bgla_3p</plasmid>
    </source>
</reference>
<keyword evidence="1" id="KW-0614">Plasmid</keyword>
<gene>
    <name evidence="1" type="ordered locus">bgla_3p0940</name>
</gene>
<name>F2LSK0_BURGS</name>
<evidence type="ECO:0000313" key="1">
    <source>
        <dbReference type="EMBL" id="AEA65796.1"/>
    </source>
</evidence>
<organism evidence="1 2">
    <name type="scientific">Burkholderia gladioli (strain BSR3)</name>
    <dbReference type="NCBI Taxonomy" id="999541"/>
    <lineage>
        <taxon>Bacteria</taxon>
        <taxon>Pseudomonadati</taxon>
        <taxon>Pseudomonadota</taxon>
        <taxon>Betaproteobacteria</taxon>
        <taxon>Burkholderiales</taxon>
        <taxon>Burkholderiaceae</taxon>
        <taxon>Burkholderia</taxon>
    </lineage>
</organism>
<dbReference type="HOGENOM" id="CLU_2341344_0_0_4"/>
<dbReference type="KEGG" id="bgd:bgla_3p0940"/>
<sequence>MRGLSESGDGGVSRMREMGIPLRVKPVDRWHYDFEIDYLLQQRDVLLIRMMTGGTPDEIRATLQRMKAEGLRYLVVGSCDHKTHDGRCGGHRTHLID</sequence>
<geneLocation type="plasmid" evidence="1 2">
    <name>bgla_3p</name>
</geneLocation>
<evidence type="ECO:0000313" key="2">
    <source>
        <dbReference type="Proteomes" id="UP000008316"/>
    </source>
</evidence>
<accession>F2LSK0</accession>